<evidence type="ECO:0000259" key="4">
    <source>
        <dbReference type="PROSITE" id="PS01124"/>
    </source>
</evidence>
<evidence type="ECO:0000256" key="3">
    <source>
        <dbReference type="ARBA" id="ARBA00023163"/>
    </source>
</evidence>
<dbReference type="Proteomes" id="UP000004956">
    <property type="component" value="Unassembled WGS sequence"/>
</dbReference>
<dbReference type="OrthoDB" id="8584243at2"/>
<dbReference type="SMART" id="SM00342">
    <property type="entry name" value="HTH_ARAC"/>
    <property type="match status" value="1"/>
</dbReference>
<dbReference type="SUPFAM" id="SSF46689">
    <property type="entry name" value="Homeodomain-like"/>
    <property type="match status" value="1"/>
</dbReference>
<dbReference type="GO" id="GO:0000976">
    <property type="term" value="F:transcription cis-regulatory region binding"/>
    <property type="evidence" value="ECO:0007669"/>
    <property type="project" value="TreeGrafter"/>
</dbReference>
<dbReference type="InterPro" id="IPR018060">
    <property type="entry name" value="HTH_AraC"/>
</dbReference>
<dbReference type="InterPro" id="IPR032687">
    <property type="entry name" value="AraC-type_N"/>
</dbReference>
<gene>
    <name evidence="5" type="ORF">HMPREF9440_01473</name>
</gene>
<dbReference type="EMBL" id="AFBQ01000213">
    <property type="protein sequence ID" value="EHY31153.1"/>
    <property type="molecule type" value="Genomic_DNA"/>
</dbReference>
<dbReference type="GO" id="GO:0005829">
    <property type="term" value="C:cytosol"/>
    <property type="evidence" value="ECO:0007669"/>
    <property type="project" value="TreeGrafter"/>
</dbReference>
<keyword evidence="1" id="KW-0805">Transcription regulation</keyword>
<dbReference type="Gene3D" id="1.10.10.60">
    <property type="entry name" value="Homeodomain-like"/>
    <property type="match status" value="1"/>
</dbReference>
<dbReference type="PANTHER" id="PTHR47894:SF1">
    <property type="entry name" value="HTH-TYPE TRANSCRIPTIONAL REGULATOR VQSM"/>
    <property type="match status" value="1"/>
</dbReference>
<dbReference type="GO" id="GO:0003700">
    <property type="term" value="F:DNA-binding transcription factor activity"/>
    <property type="evidence" value="ECO:0007669"/>
    <property type="project" value="InterPro"/>
</dbReference>
<evidence type="ECO:0000256" key="2">
    <source>
        <dbReference type="ARBA" id="ARBA00023125"/>
    </source>
</evidence>
<dbReference type="PROSITE" id="PS01124">
    <property type="entry name" value="HTH_ARAC_FAMILY_2"/>
    <property type="match status" value="1"/>
</dbReference>
<dbReference type="PATRIC" id="fig|762967.3.peg.1158"/>
<comment type="caution">
    <text evidence="5">The sequence shown here is derived from an EMBL/GenBank/DDBJ whole genome shotgun (WGS) entry which is preliminary data.</text>
</comment>
<accession>H3KFF6</accession>
<dbReference type="Pfam" id="PF12625">
    <property type="entry name" value="Arabinose_bd"/>
    <property type="match status" value="1"/>
</dbReference>
<keyword evidence="6" id="KW-1185">Reference proteome</keyword>
<dbReference type="RefSeq" id="WP_008542442.1">
    <property type="nucleotide sequence ID" value="NZ_JH604971.1"/>
</dbReference>
<evidence type="ECO:0000313" key="5">
    <source>
        <dbReference type="EMBL" id="EHY31153.1"/>
    </source>
</evidence>
<feature type="domain" description="HTH araC/xylS-type" evidence="4">
    <location>
        <begin position="247"/>
        <end position="346"/>
    </location>
</feature>
<dbReference type="InterPro" id="IPR009057">
    <property type="entry name" value="Homeodomain-like_sf"/>
</dbReference>
<protein>
    <submittedName>
        <fullName evidence="5">Transcriptional regulator, AraC family</fullName>
    </submittedName>
</protein>
<dbReference type="AlphaFoldDB" id="H3KFF6"/>
<evidence type="ECO:0000256" key="1">
    <source>
        <dbReference type="ARBA" id="ARBA00023015"/>
    </source>
</evidence>
<keyword evidence="2" id="KW-0238">DNA-binding</keyword>
<organism evidence="5 6">
    <name type="scientific">Sutterella parvirubra YIT 11816</name>
    <dbReference type="NCBI Taxonomy" id="762967"/>
    <lineage>
        <taxon>Bacteria</taxon>
        <taxon>Pseudomonadati</taxon>
        <taxon>Pseudomonadota</taxon>
        <taxon>Betaproteobacteria</taxon>
        <taxon>Burkholderiales</taxon>
        <taxon>Sutterellaceae</taxon>
        <taxon>Sutterella</taxon>
    </lineage>
</organism>
<keyword evidence="3" id="KW-0804">Transcription</keyword>
<dbReference type="STRING" id="762967.HMPREF9440_01473"/>
<name>H3KFF6_9BURK</name>
<evidence type="ECO:0000313" key="6">
    <source>
        <dbReference type="Proteomes" id="UP000004956"/>
    </source>
</evidence>
<dbReference type="PANTHER" id="PTHR47894">
    <property type="entry name" value="HTH-TYPE TRANSCRIPTIONAL REGULATOR GADX"/>
    <property type="match status" value="1"/>
</dbReference>
<sequence>MNTTLTDDTALPLGDSILASWVRSICQTVRGYGLDPEALMERAGLDTSLLTVPEARYPAMNIRRFWDAIVSATGDELVGLRCGQEMQVAALHGLGLAIVTCHSLAQVLDLMARYGKVISSTMDMSLSHDAQGTTLRLRTLHGNETRHAALMAVIAFVQRQANSLAQHKVTPVEGSIRMPRATEAVRRRLDEYFGCRVETDSETPASIRFSYADIMEPYASANAILREANEHVAVQYLNRVRQSSFAARVEEEIQRLLDEGESAKISDVASRLHLSSRTLQRRLESESVSFGELLEKHRRQMAHDALAHTEMSITEIAYTIGFSDPSNFSRTCYRWFGTSPSTYRRRIRQLQK</sequence>
<dbReference type="Pfam" id="PF12833">
    <property type="entry name" value="HTH_18"/>
    <property type="match status" value="1"/>
</dbReference>
<reference evidence="5 6" key="1">
    <citation type="submission" date="2011-11" db="EMBL/GenBank/DDBJ databases">
        <authorList>
            <person name="Weinstock G."/>
            <person name="Sodergren E."/>
            <person name="Clifton S."/>
            <person name="Fulton L."/>
            <person name="Fulton B."/>
            <person name="Courtney L."/>
            <person name="Fronick C."/>
            <person name="Harrison M."/>
            <person name="Strong C."/>
            <person name="Farmer C."/>
            <person name="Delahaunty K."/>
            <person name="Markovic C."/>
            <person name="Hall O."/>
            <person name="Minx P."/>
            <person name="Tomlinson C."/>
            <person name="Mitreva M."/>
            <person name="Hou S."/>
            <person name="Chen J."/>
            <person name="Wollam A."/>
            <person name="Pepin K.H."/>
            <person name="Johnson M."/>
            <person name="Bhonagiri V."/>
            <person name="Zhang X."/>
            <person name="Suruliraj S."/>
            <person name="Warren W."/>
            <person name="Chinwalla A."/>
            <person name="Mardis E.R."/>
            <person name="Wilson R.K."/>
        </authorList>
    </citation>
    <scope>NUCLEOTIDE SEQUENCE [LARGE SCALE GENOMIC DNA]</scope>
    <source>
        <strain evidence="5 6">YIT 11816</strain>
    </source>
</reference>
<proteinExistence type="predicted"/>
<dbReference type="InterPro" id="IPR020449">
    <property type="entry name" value="Tscrpt_reg_AraC-type_HTH"/>
</dbReference>
<dbReference type="PRINTS" id="PR00032">
    <property type="entry name" value="HTHARAC"/>
</dbReference>
<dbReference type="HOGENOM" id="CLU_047522_1_1_4"/>